<feature type="transmembrane region" description="Helical" evidence="2">
    <location>
        <begin position="981"/>
        <end position="1000"/>
    </location>
</feature>
<comment type="caution">
    <text evidence="3">The sequence shown here is derived from an EMBL/GenBank/DDBJ whole genome shotgun (WGS) entry which is preliminary data.</text>
</comment>
<proteinExistence type="predicted"/>
<feature type="transmembrane region" description="Helical" evidence="2">
    <location>
        <begin position="1117"/>
        <end position="1143"/>
    </location>
</feature>
<feature type="transmembrane region" description="Helical" evidence="2">
    <location>
        <begin position="954"/>
        <end position="974"/>
    </location>
</feature>
<keyword evidence="2" id="KW-0812">Transmembrane</keyword>
<feature type="transmembrane region" description="Helical" evidence="2">
    <location>
        <begin position="1006"/>
        <end position="1029"/>
    </location>
</feature>
<feature type="transmembrane region" description="Helical" evidence="2">
    <location>
        <begin position="1071"/>
        <end position="1097"/>
    </location>
</feature>
<evidence type="ECO:0000256" key="2">
    <source>
        <dbReference type="SAM" id="Phobius"/>
    </source>
</evidence>
<reference evidence="4" key="1">
    <citation type="journal article" date="2019" name="Int. J. Syst. Evol. Microbiol.">
        <title>The Global Catalogue of Microorganisms (GCM) 10K type strain sequencing project: providing services to taxonomists for standard genome sequencing and annotation.</title>
        <authorList>
            <consortium name="The Broad Institute Genomics Platform"/>
            <consortium name="The Broad Institute Genome Sequencing Center for Infectious Disease"/>
            <person name="Wu L."/>
            <person name="Ma J."/>
        </authorList>
    </citation>
    <scope>NUCLEOTIDE SEQUENCE [LARGE SCALE GENOMIC DNA]</scope>
    <source>
        <strain evidence="4">JCM 15974</strain>
    </source>
</reference>
<gene>
    <name evidence="3" type="ORF">GCM10009430_12520</name>
</gene>
<dbReference type="Pfam" id="PF00873">
    <property type="entry name" value="ACR_tran"/>
    <property type="match status" value="2"/>
</dbReference>
<feature type="transmembrane region" description="Helical" evidence="2">
    <location>
        <begin position="516"/>
        <end position="534"/>
    </location>
</feature>
<keyword evidence="2" id="KW-1133">Transmembrane helix</keyword>
<dbReference type="SUPFAM" id="SSF82693">
    <property type="entry name" value="Multidrug efflux transporter AcrB pore domain, PN1, PN2, PC1 and PC2 subdomains"/>
    <property type="match status" value="2"/>
</dbReference>
<feature type="transmembrane region" description="Helical" evidence="2">
    <location>
        <begin position="23"/>
        <end position="43"/>
    </location>
</feature>
<dbReference type="InterPro" id="IPR001036">
    <property type="entry name" value="Acrflvin-R"/>
</dbReference>
<dbReference type="SUPFAM" id="SSF82714">
    <property type="entry name" value="Multidrug efflux transporter AcrB TolC docking domain, DN and DC subdomains"/>
    <property type="match status" value="2"/>
</dbReference>
<dbReference type="RefSeq" id="WP_343911504.1">
    <property type="nucleotide sequence ID" value="NZ_BAAAGE010000001.1"/>
</dbReference>
<dbReference type="SUPFAM" id="SSF82866">
    <property type="entry name" value="Multidrug efflux transporter AcrB transmembrane domain"/>
    <property type="match status" value="2"/>
</dbReference>
<feature type="compositionally biased region" description="Acidic residues" evidence="1">
    <location>
        <begin position="1161"/>
        <end position="1174"/>
    </location>
</feature>
<dbReference type="Gene3D" id="3.30.2090.10">
    <property type="entry name" value="Multidrug efflux transporter AcrB TolC docking domain, DN and DC subdomains"/>
    <property type="match status" value="2"/>
</dbReference>
<dbReference type="PRINTS" id="PR00702">
    <property type="entry name" value="ACRIFLAVINRP"/>
</dbReference>
<feature type="transmembrane region" description="Helical" evidence="2">
    <location>
        <begin position="401"/>
        <end position="424"/>
    </location>
</feature>
<feature type="transmembrane region" description="Helical" evidence="2">
    <location>
        <begin position="473"/>
        <end position="495"/>
    </location>
</feature>
<feature type="region of interest" description="Disordered" evidence="1">
    <location>
        <begin position="1161"/>
        <end position="1182"/>
    </location>
</feature>
<feature type="transmembrane region" description="Helical" evidence="2">
    <location>
        <begin position="540"/>
        <end position="558"/>
    </location>
</feature>
<feature type="transmembrane region" description="Helical" evidence="2">
    <location>
        <begin position="374"/>
        <end position="395"/>
    </location>
</feature>
<dbReference type="Gene3D" id="3.30.70.1440">
    <property type="entry name" value="Multidrug efflux transporter AcrB pore domain"/>
    <property type="match status" value="1"/>
</dbReference>
<dbReference type="Gene3D" id="3.30.70.1430">
    <property type="entry name" value="Multidrug efflux transporter AcrB pore domain"/>
    <property type="match status" value="2"/>
</dbReference>
<evidence type="ECO:0000256" key="1">
    <source>
        <dbReference type="SAM" id="MobiDB-lite"/>
    </source>
</evidence>
<keyword evidence="2" id="KW-0472">Membrane</keyword>
<accession>A0ABP3TVW5</accession>
<dbReference type="PANTHER" id="PTHR32063:SF0">
    <property type="entry name" value="SWARMING MOTILITY PROTEIN SWRC"/>
    <property type="match status" value="1"/>
</dbReference>
<dbReference type="Proteomes" id="UP001501758">
    <property type="component" value="Unassembled WGS sequence"/>
</dbReference>
<feature type="transmembrane region" description="Helical" evidence="2">
    <location>
        <begin position="588"/>
        <end position="608"/>
    </location>
</feature>
<sequence length="1182" mass="132106">MEVNKKKVDKEFRLSSWAIDNPTTIYVMMAIFFVLGLSAYFSMPRENFPEINETKIYISVPYPGNTSEDIERLIVDPLEDKLKNLGGVVEIVSTSQEDYGIITVEFEEKFTVAEAKQKVKDEVDSEKSNEDWPTFNGAKVEPNVFDLSISEETPIMNINITGDYPVDKLKQFGEYLEDEIEDLKEIKGVDIRGAQEKEVEVAVDIYKMMAAKVSFDDVLNTIRNGNITMSAGNMISSGQRRTIRILGEIDQPSELDNFVVKSQDGAVYLRDIAKVTFKEEDKTTYAREFGDNVVMLEVKKRSGKNMVEAADQIRVIVADAQENVFPTDLNISIANDQSTKTINQVDDLVNNIIFGIILVVGVLMFFLGFRNALFVGFAIPMSMFISFMVLSLLGYTMNTMILFALIMGLGMLVDNGIVVVENVYRLMEEEGMSRIEAAKKGIGEIAFPIIVSTLTTVAAFVPLGMWPGVMGQFMIYFPITLSVVLGSSLFVAIFFNSMLVSKFMDIGERELTLKQLIRLSLILGGFGIFIMIVGGPARGLGTLMIFTAIMFWIYKYLLKRMATFFQTRILTWLENTYQRFLSFALRGWRTYAFVFGTFLLLFVVFGAFGASVGSQRTKVEFFPDNTPNQIIVYIEYPQGTDIEKTNKITKEIENRVYAIINDEEYIEGEDHNFLVEAAVSQVGEGAGNPQTDGGSSAEMPHRGKIIAAMREFKFRKGKDSEELRFKVQKALKGIYPGVAISVEKDAVGPPAGYPINIEIEGKDYDELINVAERMRNFINEKNIPGIEELKIDVNKGKPAMQVAVDRQKAGELGVAAGQVGNQLRRSIFGEKAGVYKKDGEDYDIYVRFDKNDRYNTSALFNQNITFRDQATGRLKEIPVSAVASKKNTSSFSAIKHRDTKRVVTVYSGLQPGYTDAGAIVAQIETEMASFKDKPNSVKINYTGQIEEQNKQMEFLMGAFFAGLGLIMLILIFQFSSISKPTIIMIAIFLSFIGVFGGILITGAAFVIMMTMMGIISLAGIVVNNGVVLLDYTQLLIDRKKVELNIPENEHLDNDEVMKLIVKGGRARLRPVILTAITTVLGLIPLAVGFNIDFFSLFANFDPKIYIGGDNVIFWGPLAWAVIYGLIIATFLTLIIVPCLFFIVHKVKVWFSRKRSATPILNEEEKEELESDESGEMPIPSAT</sequence>
<keyword evidence="4" id="KW-1185">Reference proteome</keyword>
<feature type="transmembrane region" description="Helical" evidence="2">
    <location>
        <begin position="445"/>
        <end position="467"/>
    </location>
</feature>
<dbReference type="Gene3D" id="1.20.1640.10">
    <property type="entry name" value="Multidrug efflux transporter AcrB transmembrane domain"/>
    <property type="match status" value="2"/>
</dbReference>
<dbReference type="PANTHER" id="PTHR32063">
    <property type="match status" value="1"/>
</dbReference>
<protein>
    <submittedName>
        <fullName evidence="3">Efflux RND transporter permease subunit</fullName>
    </submittedName>
</protein>
<dbReference type="EMBL" id="BAAAGE010000001">
    <property type="protein sequence ID" value="GAA0716629.1"/>
    <property type="molecule type" value="Genomic_DNA"/>
</dbReference>
<organism evidence="3 4">
    <name type="scientific">Aquimarina litoralis</name>
    <dbReference type="NCBI Taxonomy" id="584605"/>
    <lineage>
        <taxon>Bacteria</taxon>
        <taxon>Pseudomonadati</taxon>
        <taxon>Bacteroidota</taxon>
        <taxon>Flavobacteriia</taxon>
        <taxon>Flavobacteriales</taxon>
        <taxon>Flavobacteriaceae</taxon>
        <taxon>Aquimarina</taxon>
    </lineage>
</organism>
<feature type="transmembrane region" description="Helical" evidence="2">
    <location>
        <begin position="348"/>
        <end position="367"/>
    </location>
</feature>
<dbReference type="Gene3D" id="3.30.70.1320">
    <property type="entry name" value="Multidrug efflux transporter AcrB pore domain like"/>
    <property type="match status" value="1"/>
</dbReference>
<name>A0ABP3TVW5_9FLAO</name>
<dbReference type="InterPro" id="IPR027463">
    <property type="entry name" value="AcrB_DN_DC_subdom"/>
</dbReference>
<evidence type="ECO:0000313" key="4">
    <source>
        <dbReference type="Proteomes" id="UP001501758"/>
    </source>
</evidence>
<evidence type="ECO:0000313" key="3">
    <source>
        <dbReference type="EMBL" id="GAA0716629.1"/>
    </source>
</evidence>